<proteinExistence type="predicted"/>
<dbReference type="PANTHER" id="PTHR34606">
    <property type="entry name" value="BON DOMAIN-CONTAINING PROTEIN"/>
    <property type="match status" value="1"/>
</dbReference>
<feature type="domain" description="BON" evidence="2">
    <location>
        <begin position="51"/>
        <end position="121"/>
    </location>
</feature>
<dbReference type="Proteomes" id="UP000434209">
    <property type="component" value="Chromosome 4"/>
</dbReference>
<evidence type="ECO:0000259" key="2">
    <source>
        <dbReference type="PROSITE" id="PS50914"/>
    </source>
</evidence>
<gene>
    <name evidence="3" type="ORF">FAZ97_31260</name>
</gene>
<keyword evidence="4" id="KW-1185">Reference proteome</keyword>
<dbReference type="KEGG" id="pacp:FAZ97_31260"/>
<accession>A0A7Z2GCV7</accession>
<reference evidence="3 4" key="1">
    <citation type="submission" date="2019-12" db="EMBL/GenBank/DDBJ databases">
        <title>Paraburkholderia acidiphila 7Q-K02 sp. nov and Paraburkholderia acidisoli DHF22 sp. nov., two strains isolated from forest soil.</title>
        <authorList>
            <person name="Gao Z."/>
            <person name="Qiu L."/>
        </authorList>
    </citation>
    <scope>NUCLEOTIDE SEQUENCE [LARGE SCALE GENOMIC DNA]</scope>
    <source>
        <strain evidence="3 4">7Q-K02</strain>
    </source>
</reference>
<dbReference type="RefSeq" id="WP_158762657.1">
    <property type="nucleotide sequence ID" value="NZ_CP046912.1"/>
</dbReference>
<dbReference type="Pfam" id="PF04972">
    <property type="entry name" value="BON"/>
    <property type="match status" value="1"/>
</dbReference>
<feature type="chain" id="PRO_5030830169" evidence="1">
    <location>
        <begin position="24"/>
        <end position="130"/>
    </location>
</feature>
<evidence type="ECO:0000256" key="1">
    <source>
        <dbReference type="SAM" id="SignalP"/>
    </source>
</evidence>
<name>A0A7Z2GCV7_9BURK</name>
<sequence length="130" mass="12942">MTIRHSVRLAAALLFAVCASVHAQGGNAASSASSSASAATAAPVAAASAPTDKQLAASVRQALRAARKQGLKSTYIRVRARDGVVTLSGVVANESQIALATSVAQGVSGVRNVTSKIEVRSSAGAPMGNQ</sequence>
<feature type="signal peptide" evidence="1">
    <location>
        <begin position="1"/>
        <end position="23"/>
    </location>
</feature>
<evidence type="ECO:0000313" key="3">
    <source>
        <dbReference type="EMBL" id="QGZ59475.1"/>
    </source>
</evidence>
<evidence type="ECO:0000313" key="4">
    <source>
        <dbReference type="Proteomes" id="UP000434209"/>
    </source>
</evidence>
<dbReference type="EMBL" id="CP046912">
    <property type="protein sequence ID" value="QGZ59475.1"/>
    <property type="molecule type" value="Genomic_DNA"/>
</dbReference>
<dbReference type="AlphaFoldDB" id="A0A7Z2GCV7"/>
<dbReference type="InterPro" id="IPR051686">
    <property type="entry name" value="Lipoprotein_DolP"/>
</dbReference>
<protein>
    <submittedName>
        <fullName evidence="3">BON domain-containing protein</fullName>
    </submittedName>
</protein>
<dbReference type="PANTHER" id="PTHR34606:SF15">
    <property type="entry name" value="BON DOMAIN-CONTAINING PROTEIN"/>
    <property type="match status" value="1"/>
</dbReference>
<organism evidence="3 4">
    <name type="scientific">Paraburkholderia acidiphila</name>
    <dbReference type="NCBI Taxonomy" id="2571747"/>
    <lineage>
        <taxon>Bacteria</taxon>
        <taxon>Pseudomonadati</taxon>
        <taxon>Pseudomonadota</taxon>
        <taxon>Betaproteobacteria</taxon>
        <taxon>Burkholderiales</taxon>
        <taxon>Burkholderiaceae</taxon>
        <taxon>Paraburkholderia</taxon>
    </lineage>
</organism>
<keyword evidence="1" id="KW-0732">Signal</keyword>
<dbReference type="OrthoDB" id="9113770at2"/>
<dbReference type="InterPro" id="IPR007055">
    <property type="entry name" value="BON_dom"/>
</dbReference>
<dbReference type="Gene3D" id="3.30.1340.30">
    <property type="match status" value="1"/>
</dbReference>
<dbReference type="PROSITE" id="PS50914">
    <property type="entry name" value="BON"/>
    <property type="match status" value="1"/>
</dbReference>